<dbReference type="Proteomes" id="UP001349262">
    <property type="component" value="Unassembled WGS sequence"/>
</dbReference>
<organism evidence="1 2">
    <name type="scientific">Methylobacterium radiotolerans</name>
    <dbReference type="NCBI Taxonomy" id="31998"/>
    <lineage>
        <taxon>Bacteria</taxon>
        <taxon>Pseudomonadati</taxon>
        <taxon>Pseudomonadota</taxon>
        <taxon>Alphaproteobacteria</taxon>
        <taxon>Hyphomicrobiales</taxon>
        <taxon>Methylobacteriaceae</taxon>
        <taxon>Methylobacterium</taxon>
    </lineage>
</organism>
<reference evidence="1 2" key="1">
    <citation type="journal article" date="2012" name="Genet. Mol. Biol.">
        <title>Analysis of 16S rRNA and mxaF genes revealing insights into Methylobacterium niche-specific plant association.</title>
        <authorList>
            <person name="Dourado M.N."/>
            <person name="Andreote F.D."/>
            <person name="Dini-Andreote F."/>
            <person name="Conti R."/>
            <person name="Araujo J.M."/>
            <person name="Araujo W.L."/>
        </authorList>
    </citation>
    <scope>NUCLEOTIDE SEQUENCE [LARGE SCALE GENOMIC DNA]</scope>
    <source>
        <strain evidence="1 2">SR1.6/4</strain>
    </source>
</reference>
<gene>
    <name evidence="1" type="ORF">MRSR164_08750</name>
</gene>
<name>A0ABU7T8J0_9HYPH</name>
<sequence>MLFASVMAAPAQADEATFYRGTHLCNGDRLLDDWEFQPSEARFRIYYRKTEGTSFQVLDLTAASAGEDLILSDRSGRPWVAARIAPNGEQLRGRWLTSQGRPQSECEPFTLERTASAKARMDSLLSLLGTADPTVETARKAAAEQQRLPPIDLLPQLDQQTDRRRYAEAAPAFWKRFYEAQRKRFAEGAIETPADRARIVAEMRAATAAEATPRGSLDGDGAAREAALDFQRIVADRLAAGGSPLETLPAEGLCERLSGFTYVDTDRLELAVGLPTEYWDRAFAEDLIRRVQSCRNGRTVVQLLTHSYPEIEKRRKVAAWLREQRDRLLALPLSLASFRESNGLSLSHEELRRNDVTRVAYERFVGAALEPRRSAMEEAAAGEIRAAFAGETVASLPLGQARSRCEQWVGRQWGNDALARLYKTCTNLADAYVDGAIRRSFQAQVERIEAAPKTFEGLRSHNWFQMDTSDLAGAYPSAAISAEFNGKVAAARAEAARTAREEVERAFAAADPLAEAQEAPILQCGRGLLPSDETLRPVVEACRAGTRTFDARREEARCKQALKASGAGDGLLAGTIRSSASVQAGPPVRRIVCGAARQKVSVTFPASGMLWWSKQFIELRLPDDPRRTQPATIRWLLEPVAGSKTDWALSTIETKTVALPASQEIILSCLAQDGSCR</sequence>
<comment type="caution">
    <text evidence="1">The sequence shown here is derived from an EMBL/GenBank/DDBJ whole genome shotgun (WGS) entry which is preliminary data.</text>
</comment>
<protein>
    <submittedName>
        <fullName evidence="1">Uncharacterized protein</fullName>
    </submittedName>
</protein>
<evidence type="ECO:0000313" key="2">
    <source>
        <dbReference type="Proteomes" id="UP001349262"/>
    </source>
</evidence>
<evidence type="ECO:0000313" key="1">
    <source>
        <dbReference type="EMBL" id="MEE7456861.1"/>
    </source>
</evidence>
<keyword evidence="2" id="KW-1185">Reference proteome</keyword>
<proteinExistence type="predicted"/>
<dbReference type="EMBL" id="MLBY01000004">
    <property type="protein sequence ID" value="MEE7456861.1"/>
    <property type="molecule type" value="Genomic_DNA"/>
</dbReference>
<accession>A0ABU7T8J0</accession>